<feature type="compositionally biased region" description="Acidic residues" evidence="5">
    <location>
        <begin position="464"/>
        <end position="474"/>
    </location>
</feature>
<dbReference type="EMBL" id="PKMI01000001">
    <property type="protein sequence ID" value="RBA22338.1"/>
    <property type="molecule type" value="Genomic_DNA"/>
</dbReference>
<dbReference type="GO" id="GO:0005634">
    <property type="term" value="C:nucleus"/>
    <property type="evidence" value="ECO:0007669"/>
    <property type="project" value="UniProtKB-SubCell"/>
</dbReference>
<feature type="coiled-coil region" evidence="4">
    <location>
        <begin position="364"/>
        <end position="391"/>
    </location>
</feature>
<name>A0A365NP91_GIBIN</name>
<dbReference type="SMART" id="SM00906">
    <property type="entry name" value="Fungal_trans"/>
    <property type="match status" value="1"/>
</dbReference>
<dbReference type="CDD" id="cd12148">
    <property type="entry name" value="fungal_TF_MHR"/>
    <property type="match status" value="1"/>
</dbReference>
<feature type="compositionally biased region" description="Low complexity" evidence="5">
    <location>
        <begin position="392"/>
        <end position="403"/>
    </location>
</feature>
<keyword evidence="4" id="KW-0175">Coiled coil</keyword>
<sequence length="1096" mass="122377">MSSPKTVAFFGASTGVGLSALKYSLAAGHNCIALCRIPSKLEAHISLQAHPNLRIVEGNAHDIKTVSSCLKKDDGSIVDAIVSTIGGKPIIHKMTIDDPNCCRIGITVLLDALAQIRAEGAVGRPHITVFSTTGMSDFGRDYPLLLYPIYAIALKVPHEDKKIMETKLADSGEDFTIVRGSLLVDGESETPVRVGIEDPKNGIDSLEIGYTISREDAGKWLAENILVNTRADDDWKQRIYHDSSPDEKLISLEEGRKSLSRQKDQTIADHVVYTRDSLIFAGLLMLFITNDALPRRPNPSRVRFGLRAREKREERLHSQAPQLRPNIPCVVPSNDRPPRWARRLERIADNGQGAAGQGGGSSGTDQVMNRLRTLENLVKELSGQLEVANAAASRGASSGAPSPQDVVKDAASPSSTSTASDVQKHFGRMVIKDKNREKYVASGFWSRISDELDGLKMDTRRMADDDESSEDEDFPVSTPSTQELYREPSERHAFLFRNSQAPASPSEQDFSPLPSQIPFLLDVFDENINLIMHIVHMPSIRKMVRPSPGTAAKVSLKHQALLFSIYYAAITSMEDDDVLANFGSTKTELNMKFRRGLEQALARADFLNNPDIVLVQALVIFLSLARRYDSPVYVWMMTGLMIRMAHAVGLHRDGSRFQHLSPFEVEQRRRLWWMIITVDIRASEDQGTEFSITQDSFDTKIPLNVNTSDIEPETKETPPERKGVTDMSFALAMCELARVSRQLMASSIHSSGPTLEEQTKLLDGIQEKLENGYLFRSAHPEDIANWVGIVCTRLVLSKLTLLVYLPSLFASPNEQFSDEIRDKLLIAAIEVAEHNHALNAETKCRQWRWIYQTYTHWYAIVWLLIEISRRQWSPTVERAWVALHSVWLIPSQHNMTKNARMWIPLRRLMAQARSHRNEQLMQIRNNPVMIEKLEQADHSLPAPVSPESSQEANSQQRFLEHWRSAVGKTTYGTSEQPVTQTSDNNTTQSLANPAIGDNATQWANPSFDFASYHPGLQMGVAGDTLPTEMNMLPQTWANGQPGDANVASWLWTDMDQSGNGLGDIDINMDIDTDIDWNTWLQSATGMELNQGNTGPS</sequence>
<comment type="subcellular location">
    <subcellularLocation>
        <location evidence="1">Nucleus</location>
    </subcellularLocation>
</comment>
<gene>
    <name evidence="7" type="ORF">FPRO05_00685</name>
</gene>
<dbReference type="Proteomes" id="UP000251714">
    <property type="component" value="Unassembled WGS sequence"/>
</dbReference>
<accession>A0A365NP91</accession>
<dbReference type="InterPro" id="IPR036291">
    <property type="entry name" value="NAD(P)-bd_dom_sf"/>
</dbReference>
<keyword evidence="3" id="KW-0539">Nucleus</keyword>
<evidence type="ECO:0000256" key="4">
    <source>
        <dbReference type="SAM" id="Coils"/>
    </source>
</evidence>
<dbReference type="Pfam" id="PF04082">
    <property type="entry name" value="Fungal_trans"/>
    <property type="match status" value="1"/>
</dbReference>
<dbReference type="InterPro" id="IPR016040">
    <property type="entry name" value="NAD(P)-bd_dom"/>
</dbReference>
<feature type="region of interest" description="Disordered" evidence="5">
    <location>
        <begin position="392"/>
        <end position="422"/>
    </location>
</feature>
<evidence type="ECO:0000256" key="5">
    <source>
        <dbReference type="SAM" id="MobiDB-lite"/>
    </source>
</evidence>
<dbReference type="GO" id="GO:0003677">
    <property type="term" value="F:DNA binding"/>
    <property type="evidence" value="ECO:0007669"/>
    <property type="project" value="InterPro"/>
</dbReference>
<evidence type="ECO:0000256" key="3">
    <source>
        <dbReference type="ARBA" id="ARBA00023242"/>
    </source>
</evidence>
<dbReference type="AlphaFoldDB" id="A0A365NP91"/>
<dbReference type="GO" id="GO:0008270">
    <property type="term" value="F:zinc ion binding"/>
    <property type="evidence" value="ECO:0007669"/>
    <property type="project" value="InterPro"/>
</dbReference>
<feature type="compositionally biased region" description="Low complexity" evidence="5">
    <location>
        <begin position="410"/>
        <end position="420"/>
    </location>
</feature>
<evidence type="ECO:0000256" key="2">
    <source>
        <dbReference type="ARBA" id="ARBA00022723"/>
    </source>
</evidence>
<feature type="domain" description="Xylanolytic transcriptional activator regulatory" evidence="6">
    <location>
        <begin position="634"/>
        <end position="708"/>
    </location>
</feature>
<feature type="region of interest" description="Disordered" evidence="5">
    <location>
        <begin position="462"/>
        <end position="485"/>
    </location>
</feature>
<reference evidence="7 8" key="1">
    <citation type="submission" date="2017-12" db="EMBL/GenBank/DDBJ databases">
        <title>Genome sequence of the mycotoxigenic crop pathogen Fusarium proliferatum, strain ITEM 2341 from Date Palm.</title>
        <authorList>
            <person name="Almiman B.F."/>
            <person name="Shittu T.A."/>
            <person name="Muthumeenakshi S."/>
            <person name="Baroncelli R."/>
            <person name="Sreenivasaprasada S."/>
        </authorList>
    </citation>
    <scope>NUCLEOTIDE SEQUENCE [LARGE SCALE GENOMIC DNA]</scope>
    <source>
        <strain evidence="7 8">ITEM 2341</strain>
    </source>
</reference>
<dbReference type="GO" id="GO:0006351">
    <property type="term" value="P:DNA-templated transcription"/>
    <property type="evidence" value="ECO:0007669"/>
    <property type="project" value="InterPro"/>
</dbReference>
<dbReference type="InterPro" id="IPR007219">
    <property type="entry name" value="XnlR_reg_dom"/>
</dbReference>
<proteinExistence type="predicted"/>
<evidence type="ECO:0000313" key="8">
    <source>
        <dbReference type="Proteomes" id="UP000251714"/>
    </source>
</evidence>
<dbReference type="InterPro" id="IPR050613">
    <property type="entry name" value="Sec_Metabolite_Reg"/>
</dbReference>
<dbReference type="Gene3D" id="3.40.50.720">
    <property type="entry name" value="NAD(P)-binding Rossmann-like Domain"/>
    <property type="match status" value="1"/>
</dbReference>
<keyword evidence="2" id="KW-0479">Metal-binding</keyword>
<dbReference type="PANTHER" id="PTHR31001">
    <property type="entry name" value="UNCHARACTERIZED TRANSCRIPTIONAL REGULATORY PROTEIN"/>
    <property type="match status" value="1"/>
</dbReference>
<evidence type="ECO:0000256" key="1">
    <source>
        <dbReference type="ARBA" id="ARBA00004123"/>
    </source>
</evidence>
<comment type="caution">
    <text evidence="7">The sequence shown here is derived from an EMBL/GenBank/DDBJ whole genome shotgun (WGS) entry which is preliminary data.</text>
</comment>
<dbReference type="SUPFAM" id="SSF51735">
    <property type="entry name" value="NAD(P)-binding Rossmann-fold domains"/>
    <property type="match status" value="1"/>
</dbReference>
<evidence type="ECO:0000259" key="6">
    <source>
        <dbReference type="SMART" id="SM00906"/>
    </source>
</evidence>
<evidence type="ECO:0000313" key="7">
    <source>
        <dbReference type="EMBL" id="RBA22338.1"/>
    </source>
</evidence>
<dbReference type="PANTHER" id="PTHR31001:SF50">
    <property type="entry name" value="ZN(II)2CYS6 TRANSCRIPTION FACTOR (EUROFUNG)"/>
    <property type="match status" value="1"/>
</dbReference>
<dbReference type="Pfam" id="PF13460">
    <property type="entry name" value="NAD_binding_10"/>
    <property type="match status" value="1"/>
</dbReference>
<organism evidence="7 8">
    <name type="scientific">Gibberella intermedia</name>
    <name type="common">Bulb rot disease fungus</name>
    <name type="synonym">Fusarium proliferatum</name>
    <dbReference type="NCBI Taxonomy" id="948311"/>
    <lineage>
        <taxon>Eukaryota</taxon>
        <taxon>Fungi</taxon>
        <taxon>Dikarya</taxon>
        <taxon>Ascomycota</taxon>
        <taxon>Pezizomycotina</taxon>
        <taxon>Sordariomycetes</taxon>
        <taxon>Hypocreomycetidae</taxon>
        <taxon>Hypocreales</taxon>
        <taxon>Nectriaceae</taxon>
        <taxon>Fusarium</taxon>
        <taxon>Fusarium fujikuroi species complex</taxon>
    </lineage>
</organism>
<protein>
    <recommendedName>
        <fullName evidence="6">Xylanolytic transcriptional activator regulatory domain-containing protein</fullName>
    </recommendedName>
</protein>